<name>W9R925_9ROSA</name>
<reference evidence="2" key="1">
    <citation type="submission" date="2013-01" db="EMBL/GenBank/DDBJ databases">
        <title>Draft Genome Sequence of a Mulberry Tree, Morus notabilis C.K. Schneid.</title>
        <authorList>
            <person name="He N."/>
            <person name="Zhao S."/>
        </authorList>
    </citation>
    <scope>NUCLEOTIDE SEQUENCE</scope>
</reference>
<dbReference type="EMBL" id="KE343820">
    <property type="protein sequence ID" value="EXB42382.1"/>
    <property type="molecule type" value="Genomic_DNA"/>
</dbReference>
<dbReference type="AlphaFoldDB" id="W9R925"/>
<evidence type="ECO:0000313" key="2">
    <source>
        <dbReference type="Proteomes" id="UP000030645"/>
    </source>
</evidence>
<protein>
    <submittedName>
        <fullName evidence="1">Uncharacterized protein</fullName>
    </submittedName>
</protein>
<evidence type="ECO:0000313" key="1">
    <source>
        <dbReference type="EMBL" id="EXB42382.1"/>
    </source>
</evidence>
<organism evidence="1 2">
    <name type="scientific">Morus notabilis</name>
    <dbReference type="NCBI Taxonomy" id="981085"/>
    <lineage>
        <taxon>Eukaryota</taxon>
        <taxon>Viridiplantae</taxon>
        <taxon>Streptophyta</taxon>
        <taxon>Embryophyta</taxon>
        <taxon>Tracheophyta</taxon>
        <taxon>Spermatophyta</taxon>
        <taxon>Magnoliopsida</taxon>
        <taxon>eudicotyledons</taxon>
        <taxon>Gunneridae</taxon>
        <taxon>Pentapetalae</taxon>
        <taxon>rosids</taxon>
        <taxon>fabids</taxon>
        <taxon>Rosales</taxon>
        <taxon>Moraceae</taxon>
        <taxon>Moreae</taxon>
        <taxon>Morus</taxon>
    </lineage>
</organism>
<proteinExistence type="predicted"/>
<accession>W9R925</accession>
<sequence>MQESVANVVQRIITAWEEQGKRMCVGIGGGERRRVVRRAGALSKPHRVALRYELRVCEACDRALDLFLPRPSCLVHLSSSLVVFDSYFHSCMSLNRLDCKQQILPNSSSSTRFFRTLSNFDISDLLNDSLIIMVDDSQSPTREGWQ</sequence>
<dbReference type="Proteomes" id="UP000030645">
    <property type="component" value="Unassembled WGS sequence"/>
</dbReference>
<gene>
    <name evidence="1" type="ORF">L484_021975</name>
</gene>
<keyword evidence="2" id="KW-1185">Reference proteome</keyword>